<organism evidence="1">
    <name type="scientific">Siphoviridae sp. ctrpg19</name>
    <dbReference type="NCBI Taxonomy" id="2826481"/>
    <lineage>
        <taxon>Viruses</taxon>
        <taxon>Duplodnaviria</taxon>
        <taxon>Heunggongvirae</taxon>
        <taxon>Uroviricota</taxon>
        <taxon>Caudoviricetes</taxon>
    </lineage>
</organism>
<accession>A0A8S5MLE3</accession>
<sequence length="31" mass="3464">MTSVSIPEESFVKFKTGNSYRSVLIDDGRLS</sequence>
<reference evidence="1" key="1">
    <citation type="journal article" date="2021" name="Proc. Natl. Acad. Sci. U.S.A.">
        <title>A Catalog of Tens of Thousands of Viruses from Human Metagenomes Reveals Hidden Associations with Chronic Diseases.</title>
        <authorList>
            <person name="Tisza M.J."/>
            <person name="Buck C.B."/>
        </authorList>
    </citation>
    <scope>NUCLEOTIDE SEQUENCE</scope>
    <source>
        <strain evidence="1">Ctrpg19</strain>
    </source>
</reference>
<protein>
    <submittedName>
        <fullName evidence="1">Uncharacterized protein</fullName>
    </submittedName>
</protein>
<name>A0A8S5MLE3_9CAUD</name>
<proteinExistence type="predicted"/>
<evidence type="ECO:0000313" key="1">
    <source>
        <dbReference type="EMBL" id="DAD82731.1"/>
    </source>
</evidence>
<dbReference type="EMBL" id="BK014923">
    <property type="protein sequence ID" value="DAD82731.1"/>
    <property type="molecule type" value="Genomic_DNA"/>
</dbReference>